<dbReference type="CDD" id="cd00814">
    <property type="entry name" value="MetRS_core"/>
    <property type="match status" value="1"/>
</dbReference>
<evidence type="ECO:0000256" key="6">
    <source>
        <dbReference type="ARBA" id="ARBA00023146"/>
    </source>
</evidence>
<dbReference type="InterPro" id="IPR033911">
    <property type="entry name" value="MetRS_core"/>
</dbReference>
<keyword evidence="14" id="KW-1185">Reference proteome</keyword>
<evidence type="ECO:0000256" key="1">
    <source>
        <dbReference type="ARBA" id="ARBA00012838"/>
    </source>
</evidence>
<dbReference type="Proteomes" id="UP000838878">
    <property type="component" value="Chromosome 2"/>
</dbReference>
<dbReference type="SUPFAM" id="SSF47323">
    <property type="entry name" value="Anticodon-binding domain of a subclass of class I aminoacyl-tRNA synthetases"/>
    <property type="match status" value="1"/>
</dbReference>
<dbReference type="FunFam" id="2.170.220.10:FF:000001">
    <property type="entry name" value="methionine--tRNA ligase, mitochondrial"/>
    <property type="match status" value="1"/>
</dbReference>
<feature type="domain" description="Methionyl/Valyl/Leucyl/Isoleucyl-tRNA synthetase anticodon-binding" evidence="11">
    <location>
        <begin position="425"/>
        <end position="520"/>
    </location>
</feature>
<comment type="catalytic activity">
    <reaction evidence="9">
        <text>tRNA(Met) + L-methionine + ATP = L-methionyl-tRNA(Met) + AMP + diphosphate</text>
        <dbReference type="Rhea" id="RHEA:13481"/>
        <dbReference type="Rhea" id="RHEA-COMP:9667"/>
        <dbReference type="Rhea" id="RHEA-COMP:9698"/>
        <dbReference type="ChEBI" id="CHEBI:30616"/>
        <dbReference type="ChEBI" id="CHEBI:33019"/>
        <dbReference type="ChEBI" id="CHEBI:57844"/>
        <dbReference type="ChEBI" id="CHEBI:78442"/>
        <dbReference type="ChEBI" id="CHEBI:78530"/>
        <dbReference type="ChEBI" id="CHEBI:456215"/>
        <dbReference type="EC" id="6.1.1.10"/>
    </reaction>
</comment>
<feature type="domain" description="Methionyl/Leucyl tRNA synthetase" evidence="12">
    <location>
        <begin position="18"/>
        <end position="394"/>
    </location>
</feature>
<dbReference type="InterPro" id="IPR009080">
    <property type="entry name" value="tRNAsynth_Ia_anticodon-bd"/>
</dbReference>
<dbReference type="InterPro" id="IPR023457">
    <property type="entry name" value="Met-tRNA_synth_2"/>
</dbReference>
<gene>
    <name evidence="13" type="ORF">BINO364_LOCUS7404</name>
</gene>
<dbReference type="GO" id="GO:0004825">
    <property type="term" value="F:methionine-tRNA ligase activity"/>
    <property type="evidence" value="ECO:0007669"/>
    <property type="project" value="UniProtKB-EC"/>
</dbReference>
<dbReference type="InterPro" id="IPR014729">
    <property type="entry name" value="Rossmann-like_a/b/a_fold"/>
</dbReference>
<name>A0A8J9VEY4_9NEOP</name>
<evidence type="ECO:0000313" key="13">
    <source>
        <dbReference type="EMBL" id="CAH0721288.1"/>
    </source>
</evidence>
<dbReference type="PRINTS" id="PR01041">
    <property type="entry name" value="TRNASYNTHMET"/>
</dbReference>
<proteinExistence type="inferred from homology"/>
<evidence type="ECO:0000256" key="3">
    <source>
        <dbReference type="ARBA" id="ARBA00022741"/>
    </source>
</evidence>
<evidence type="ECO:0000256" key="5">
    <source>
        <dbReference type="ARBA" id="ARBA00022917"/>
    </source>
</evidence>
<dbReference type="EC" id="6.1.1.10" evidence="1"/>
<evidence type="ECO:0000256" key="8">
    <source>
        <dbReference type="ARBA" id="ARBA00030331"/>
    </source>
</evidence>
<dbReference type="InterPro" id="IPR013155">
    <property type="entry name" value="M/V/L/I-tRNA-synth_anticd-bd"/>
</dbReference>
<organism evidence="13 14">
    <name type="scientific">Brenthis ino</name>
    <name type="common">lesser marbled fritillary</name>
    <dbReference type="NCBI Taxonomy" id="405034"/>
    <lineage>
        <taxon>Eukaryota</taxon>
        <taxon>Metazoa</taxon>
        <taxon>Ecdysozoa</taxon>
        <taxon>Arthropoda</taxon>
        <taxon>Hexapoda</taxon>
        <taxon>Insecta</taxon>
        <taxon>Pterygota</taxon>
        <taxon>Neoptera</taxon>
        <taxon>Endopterygota</taxon>
        <taxon>Lepidoptera</taxon>
        <taxon>Glossata</taxon>
        <taxon>Ditrysia</taxon>
        <taxon>Papilionoidea</taxon>
        <taxon>Nymphalidae</taxon>
        <taxon>Heliconiinae</taxon>
        <taxon>Argynnini</taxon>
        <taxon>Brenthis</taxon>
    </lineage>
</organism>
<evidence type="ECO:0000259" key="11">
    <source>
        <dbReference type="Pfam" id="PF08264"/>
    </source>
</evidence>
<dbReference type="SUPFAM" id="SSF52374">
    <property type="entry name" value="Nucleotidylyl transferase"/>
    <property type="match status" value="1"/>
</dbReference>
<evidence type="ECO:0000256" key="2">
    <source>
        <dbReference type="ARBA" id="ARBA00022598"/>
    </source>
</evidence>
<dbReference type="EMBL" id="OV170222">
    <property type="protein sequence ID" value="CAH0721288.1"/>
    <property type="molecule type" value="Genomic_DNA"/>
</dbReference>
<keyword evidence="4 10" id="KW-0067">ATP-binding</keyword>
<dbReference type="Gene3D" id="2.170.220.10">
    <property type="match status" value="1"/>
</dbReference>
<dbReference type="GO" id="GO:0005524">
    <property type="term" value="F:ATP binding"/>
    <property type="evidence" value="ECO:0007669"/>
    <property type="project" value="UniProtKB-KW"/>
</dbReference>
<evidence type="ECO:0000256" key="10">
    <source>
        <dbReference type="RuleBase" id="RU363039"/>
    </source>
</evidence>
<dbReference type="Gene3D" id="3.40.50.620">
    <property type="entry name" value="HUPs"/>
    <property type="match status" value="1"/>
</dbReference>
<comment type="similarity">
    <text evidence="10">Belongs to the class-I aminoacyl-tRNA synthetase family.</text>
</comment>
<dbReference type="AlphaFoldDB" id="A0A8J9VEY4"/>
<evidence type="ECO:0000313" key="14">
    <source>
        <dbReference type="Proteomes" id="UP000838878"/>
    </source>
</evidence>
<keyword evidence="3 10" id="KW-0547">Nucleotide-binding</keyword>
<dbReference type="GO" id="GO:0005739">
    <property type="term" value="C:mitochondrion"/>
    <property type="evidence" value="ECO:0007669"/>
    <property type="project" value="UniProtKB-ARBA"/>
</dbReference>
<dbReference type="NCBIfam" id="TIGR00398">
    <property type="entry name" value="metG"/>
    <property type="match status" value="1"/>
</dbReference>
<dbReference type="PANTHER" id="PTHR43326">
    <property type="entry name" value="METHIONYL-TRNA SYNTHETASE"/>
    <property type="match status" value="1"/>
</dbReference>
<dbReference type="GO" id="GO:0006431">
    <property type="term" value="P:methionyl-tRNA aminoacylation"/>
    <property type="evidence" value="ECO:0007669"/>
    <property type="project" value="InterPro"/>
</dbReference>
<sequence>MRLTVRLLSSVVKKRPFFITTPIFYVNAAPHLGHLYSAVVADAIQRFEKLTNPDCNVIFSTGTDEHGTKIQQAAAKANLPLYEYCNNISKEYRDLFKEFEVEYTDFVRTTEERHKKAVRHFWRTLVKRDYIYKAKYSGWYSVNDEAFVPEAHTRDEVTKDGKVKVSVESGHRVEWTEETNYMFRLSAFKTHLQQWLKQDGVITPSKFQKQLQDYLSNEKYFPDISVSRPSSRVHWAIRVPDDEEQSIYVWLDALINYLTVCGYPDKDRVHSDRIWPADVHVVGKDILKFHGIYWPAFLMAAGWHPPRRLVAHAHWTVAGAKMSKSLGNVVAPRAAPAPHALRYVLLREATLADDASEISLNSEYFTTQNYTETKLINIANSELADTLGNLAARAAGAALNPRAEFPALHPHGLRRAARRDLVADLLRKVEALPETCHKHFSNYQFYKAVDAVIHVLHHTNLFFETMKPWELKKKPECQKELDVILHVTLETLRICSIILQPIIPSLSTKLLDKLQIPKECRSWQHCETPSWLQEGVISETKNIQSGKFVLFPRIYVDKEKKKASG</sequence>
<keyword evidence="5 10" id="KW-0648">Protein biosynthesis</keyword>
<evidence type="ECO:0000256" key="7">
    <source>
        <dbReference type="ARBA" id="ARBA00026124"/>
    </source>
</evidence>
<evidence type="ECO:0000256" key="9">
    <source>
        <dbReference type="ARBA" id="ARBA00047364"/>
    </source>
</evidence>
<reference evidence="13" key="1">
    <citation type="submission" date="2021-12" db="EMBL/GenBank/DDBJ databases">
        <authorList>
            <person name="Martin H S."/>
        </authorList>
    </citation>
    <scope>NUCLEOTIDE SEQUENCE</scope>
</reference>
<dbReference type="InterPro" id="IPR015413">
    <property type="entry name" value="Methionyl/Leucyl_tRNA_Synth"/>
</dbReference>
<dbReference type="Pfam" id="PF09334">
    <property type="entry name" value="tRNA-synt_1g"/>
    <property type="match status" value="1"/>
</dbReference>
<evidence type="ECO:0000256" key="4">
    <source>
        <dbReference type="ARBA" id="ARBA00022840"/>
    </source>
</evidence>
<dbReference type="OrthoDB" id="5844513at2759"/>
<evidence type="ECO:0000259" key="12">
    <source>
        <dbReference type="Pfam" id="PF09334"/>
    </source>
</evidence>
<keyword evidence="6 10" id="KW-0030">Aminoacyl-tRNA synthetase</keyword>
<protein>
    <recommendedName>
        <fullName evidence="7">Methionine--tRNA ligase, mitochondrial</fullName>
        <ecNumber evidence="1">6.1.1.10</ecNumber>
    </recommendedName>
    <alternativeName>
        <fullName evidence="8">Mitochondrial methionyl-tRNA synthetase</fullName>
    </alternativeName>
</protein>
<accession>A0A8J9VEY4</accession>
<dbReference type="Gene3D" id="1.10.730.10">
    <property type="entry name" value="Isoleucyl-tRNA Synthetase, Domain 1"/>
    <property type="match status" value="1"/>
</dbReference>
<dbReference type="PANTHER" id="PTHR43326:SF1">
    <property type="entry name" value="METHIONINE--TRNA LIGASE, MITOCHONDRIAL"/>
    <property type="match status" value="1"/>
</dbReference>
<keyword evidence="2 10" id="KW-0436">Ligase</keyword>
<dbReference type="InterPro" id="IPR014758">
    <property type="entry name" value="Met-tRNA_synth"/>
</dbReference>
<feature type="non-terminal residue" evidence="13">
    <location>
        <position position="565"/>
    </location>
</feature>
<dbReference type="Pfam" id="PF08264">
    <property type="entry name" value="Anticodon_1"/>
    <property type="match status" value="1"/>
</dbReference>